<proteinExistence type="predicted"/>
<sequence length="67" mass="7720">MTRPAVHQLHLERIDTARTMWRGSEREVHSTLFGEHALARTWGRIDTPGRHMIGTFTVTLPPTFIQP</sequence>
<dbReference type="SUPFAM" id="SSF142921">
    <property type="entry name" value="WGR domain-like"/>
    <property type="match status" value="1"/>
</dbReference>
<keyword evidence="2" id="KW-1185">Reference proteome</keyword>
<dbReference type="CDD" id="cd07996">
    <property type="entry name" value="WGR_MMR_like"/>
    <property type="match status" value="1"/>
</dbReference>
<dbReference type="InterPro" id="IPR049809">
    <property type="entry name" value="YehF/YfeS-like_WGR"/>
</dbReference>
<gene>
    <name evidence="1" type="ORF">CCR94_03150</name>
</gene>
<evidence type="ECO:0000313" key="2">
    <source>
        <dbReference type="Proteomes" id="UP000239089"/>
    </source>
</evidence>
<protein>
    <submittedName>
        <fullName evidence="1">Uncharacterized protein</fullName>
    </submittedName>
</protein>
<dbReference type="AlphaFoldDB" id="A0A2S6NEG1"/>
<accession>A0A2S6NEG1</accession>
<dbReference type="Proteomes" id="UP000239089">
    <property type="component" value="Unassembled WGS sequence"/>
</dbReference>
<reference evidence="1 2" key="1">
    <citation type="journal article" date="2018" name="Arch. Microbiol.">
        <title>New insights into the metabolic potential of the phototrophic purple bacterium Rhodopila globiformis DSM 161(T) from its draft genome sequence and evidence for a vanadium-dependent nitrogenase.</title>
        <authorList>
            <person name="Imhoff J.F."/>
            <person name="Rahn T."/>
            <person name="Kunzel S."/>
            <person name="Neulinger S.C."/>
        </authorList>
    </citation>
    <scope>NUCLEOTIDE SEQUENCE [LARGE SCALE GENOMIC DNA]</scope>
    <source>
        <strain evidence="1 2">DSM 16996</strain>
    </source>
</reference>
<evidence type="ECO:0000313" key="1">
    <source>
        <dbReference type="EMBL" id="PPQ32987.1"/>
    </source>
</evidence>
<dbReference type="Pfam" id="PF05406">
    <property type="entry name" value="WGR"/>
    <property type="match status" value="1"/>
</dbReference>
<dbReference type="OrthoDB" id="5801306at2"/>
<dbReference type="RefSeq" id="WP_104506429.1">
    <property type="nucleotide sequence ID" value="NZ_JACIGC010000022.1"/>
</dbReference>
<dbReference type="EMBL" id="NHSJ01000031">
    <property type="protein sequence ID" value="PPQ32987.1"/>
    <property type="molecule type" value="Genomic_DNA"/>
</dbReference>
<organism evidence="1 2">
    <name type="scientific">Rhodoblastus sphagnicola</name>
    <dbReference type="NCBI Taxonomy" id="333368"/>
    <lineage>
        <taxon>Bacteria</taxon>
        <taxon>Pseudomonadati</taxon>
        <taxon>Pseudomonadota</taxon>
        <taxon>Alphaproteobacteria</taxon>
        <taxon>Hyphomicrobiales</taxon>
        <taxon>Rhodoblastaceae</taxon>
        <taxon>Rhodoblastus</taxon>
    </lineage>
</organism>
<name>A0A2S6NEG1_9HYPH</name>
<dbReference type="InterPro" id="IPR036930">
    <property type="entry name" value="WGR_dom_sf"/>
</dbReference>
<dbReference type="InterPro" id="IPR008893">
    <property type="entry name" value="WGR_domain"/>
</dbReference>
<comment type="caution">
    <text evidence="1">The sequence shown here is derived from an EMBL/GenBank/DDBJ whole genome shotgun (WGS) entry which is preliminary data.</text>
</comment>